<feature type="region of interest" description="Disordered" evidence="6">
    <location>
        <begin position="1"/>
        <end position="24"/>
    </location>
</feature>
<evidence type="ECO:0000256" key="5">
    <source>
        <dbReference type="ARBA" id="ARBA00038359"/>
    </source>
</evidence>
<protein>
    <recommendedName>
        <fullName evidence="8">Rhodopsin domain-containing protein</fullName>
    </recommendedName>
</protein>
<comment type="similarity">
    <text evidence="5">Belongs to the SAT4 family.</text>
</comment>
<feature type="transmembrane region" description="Helical" evidence="7">
    <location>
        <begin position="35"/>
        <end position="58"/>
    </location>
</feature>
<name>A0ABR4FKJ0_9EURO</name>
<evidence type="ECO:0000256" key="4">
    <source>
        <dbReference type="ARBA" id="ARBA00023136"/>
    </source>
</evidence>
<dbReference type="InterPro" id="IPR052337">
    <property type="entry name" value="SAT4-like"/>
</dbReference>
<dbReference type="Proteomes" id="UP001610563">
    <property type="component" value="Unassembled WGS sequence"/>
</dbReference>
<feature type="transmembrane region" description="Helical" evidence="7">
    <location>
        <begin position="195"/>
        <end position="217"/>
    </location>
</feature>
<evidence type="ECO:0000256" key="1">
    <source>
        <dbReference type="ARBA" id="ARBA00004141"/>
    </source>
</evidence>
<dbReference type="PANTHER" id="PTHR33048:SF158">
    <property type="entry name" value="MEMBRANE PROTEIN PTH11-LIKE, PUTATIVE-RELATED"/>
    <property type="match status" value="1"/>
</dbReference>
<comment type="subcellular location">
    <subcellularLocation>
        <location evidence="1">Membrane</location>
        <topology evidence="1">Multi-pass membrane protein</topology>
    </subcellularLocation>
</comment>
<dbReference type="PANTHER" id="PTHR33048">
    <property type="entry name" value="PTH11-LIKE INTEGRAL MEMBRANE PROTEIN (AFU_ORTHOLOGUE AFUA_5G11245)"/>
    <property type="match status" value="1"/>
</dbReference>
<feature type="transmembrane region" description="Helical" evidence="7">
    <location>
        <begin position="150"/>
        <end position="175"/>
    </location>
</feature>
<sequence>MSHSDPSPDQLAHTPAGEPPPGVIPNLDNPPSSGYLLFILGGVGVAVMLVVASLRFYARIVIRKVFKAEDWSALIGVVGTVGYYIICIIAVTHGNIGTHMWDLSIARATSNGYFVVSPDYPSQSGHLSKNTFFLMYLDIFCPLQSQRWAIYIGLFVNWTFYTLLLAVSLAFTTPAPGHSWLDHLTSDRHLHMRDWIIPTGVGNLILDVYILLLPAAFVMRLHLTAKKKLAVLSVFAAGFAACVSSAANIYYKQRLKHNLHDYTYQDLAVLTNTVLEMCVGVTASCMPAMALLVRTKGHPLDRLATWMWSTLSLASTRLRHTKSSQSSDIGRSWYRKGGAVRVEIRAVGPARPATRLPSLSPFTTRIHASRHQQAVEQDGIRQTYDLLQEVELQSVHYRDDLLDARR</sequence>
<evidence type="ECO:0000256" key="6">
    <source>
        <dbReference type="SAM" id="MobiDB-lite"/>
    </source>
</evidence>
<proteinExistence type="inferred from homology"/>
<dbReference type="InterPro" id="IPR049326">
    <property type="entry name" value="Rhodopsin_dom_fungi"/>
</dbReference>
<evidence type="ECO:0000313" key="9">
    <source>
        <dbReference type="EMBL" id="KAL2783773.1"/>
    </source>
</evidence>
<evidence type="ECO:0000259" key="8">
    <source>
        <dbReference type="Pfam" id="PF20684"/>
    </source>
</evidence>
<dbReference type="Pfam" id="PF20684">
    <property type="entry name" value="Fung_rhodopsin"/>
    <property type="match status" value="1"/>
</dbReference>
<feature type="transmembrane region" description="Helical" evidence="7">
    <location>
        <begin position="70"/>
        <end position="91"/>
    </location>
</feature>
<dbReference type="EMBL" id="JBFTWV010000212">
    <property type="protein sequence ID" value="KAL2783773.1"/>
    <property type="molecule type" value="Genomic_DNA"/>
</dbReference>
<feature type="transmembrane region" description="Helical" evidence="7">
    <location>
        <begin position="127"/>
        <end position="143"/>
    </location>
</feature>
<keyword evidence="4 7" id="KW-0472">Membrane</keyword>
<feature type="transmembrane region" description="Helical" evidence="7">
    <location>
        <begin position="229"/>
        <end position="251"/>
    </location>
</feature>
<keyword evidence="10" id="KW-1185">Reference proteome</keyword>
<gene>
    <name evidence="9" type="ORF">BJX66DRAFT_344633</name>
</gene>
<evidence type="ECO:0000313" key="10">
    <source>
        <dbReference type="Proteomes" id="UP001610563"/>
    </source>
</evidence>
<keyword evidence="2 7" id="KW-0812">Transmembrane</keyword>
<evidence type="ECO:0000256" key="2">
    <source>
        <dbReference type="ARBA" id="ARBA00022692"/>
    </source>
</evidence>
<feature type="domain" description="Rhodopsin" evidence="8">
    <location>
        <begin position="54"/>
        <end position="294"/>
    </location>
</feature>
<reference evidence="9 10" key="1">
    <citation type="submission" date="2024-07" db="EMBL/GenBank/DDBJ databases">
        <title>Section-level genome sequencing and comparative genomics of Aspergillus sections Usti and Cavernicolus.</title>
        <authorList>
            <consortium name="Lawrence Berkeley National Laboratory"/>
            <person name="Nybo J.L."/>
            <person name="Vesth T.C."/>
            <person name="Theobald S."/>
            <person name="Frisvad J.C."/>
            <person name="Larsen T.O."/>
            <person name="Kjaerboelling I."/>
            <person name="Rothschild-Mancinelli K."/>
            <person name="Lyhne E.K."/>
            <person name="Kogle M.E."/>
            <person name="Barry K."/>
            <person name="Clum A."/>
            <person name="Na H."/>
            <person name="Ledsgaard L."/>
            <person name="Lin J."/>
            <person name="Lipzen A."/>
            <person name="Kuo A."/>
            <person name="Riley R."/>
            <person name="Mondo S."/>
            <person name="Labutti K."/>
            <person name="Haridas S."/>
            <person name="Pangalinan J."/>
            <person name="Salamov A.A."/>
            <person name="Simmons B.A."/>
            <person name="Magnuson J.K."/>
            <person name="Chen J."/>
            <person name="Drula E."/>
            <person name="Henrissat B."/>
            <person name="Wiebenga A."/>
            <person name="Lubbers R.J."/>
            <person name="Gomes A.C."/>
            <person name="Makela M.R."/>
            <person name="Stajich J."/>
            <person name="Grigoriev I.V."/>
            <person name="Mortensen U.H."/>
            <person name="De Vries R.P."/>
            <person name="Baker S.E."/>
            <person name="Andersen M.R."/>
        </authorList>
    </citation>
    <scope>NUCLEOTIDE SEQUENCE [LARGE SCALE GENOMIC DNA]</scope>
    <source>
        <strain evidence="9 10">CBS 209.92</strain>
    </source>
</reference>
<feature type="transmembrane region" description="Helical" evidence="7">
    <location>
        <begin position="271"/>
        <end position="293"/>
    </location>
</feature>
<evidence type="ECO:0000256" key="7">
    <source>
        <dbReference type="SAM" id="Phobius"/>
    </source>
</evidence>
<organism evidence="9 10">
    <name type="scientific">Aspergillus keveii</name>
    <dbReference type="NCBI Taxonomy" id="714993"/>
    <lineage>
        <taxon>Eukaryota</taxon>
        <taxon>Fungi</taxon>
        <taxon>Dikarya</taxon>
        <taxon>Ascomycota</taxon>
        <taxon>Pezizomycotina</taxon>
        <taxon>Eurotiomycetes</taxon>
        <taxon>Eurotiomycetidae</taxon>
        <taxon>Eurotiales</taxon>
        <taxon>Aspergillaceae</taxon>
        <taxon>Aspergillus</taxon>
        <taxon>Aspergillus subgen. Nidulantes</taxon>
    </lineage>
</organism>
<comment type="caution">
    <text evidence="9">The sequence shown here is derived from an EMBL/GenBank/DDBJ whole genome shotgun (WGS) entry which is preliminary data.</text>
</comment>
<accession>A0ABR4FKJ0</accession>
<evidence type="ECO:0000256" key="3">
    <source>
        <dbReference type="ARBA" id="ARBA00022989"/>
    </source>
</evidence>
<keyword evidence="3 7" id="KW-1133">Transmembrane helix</keyword>